<protein>
    <recommendedName>
        <fullName evidence="7">Dihydroorotate oxidase</fullName>
    </recommendedName>
</protein>
<evidence type="ECO:0000256" key="2">
    <source>
        <dbReference type="ARBA" id="ARBA00004725"/>
    </source>
</evidence>
<evidence type="ECO:0000256" key="5">
    <source>
        <dbReference type="ARBA" id="ARBA00022975"/>
    </source>
</evidence>
<dbReference type="OrthoDB" id="14784at2759"/>
<organism evidence="10 11">
    <name type="scientific">Geosmithia morbida</name>
    <dbReference type="NCBI Taxonomy" id="1094350"/>
    <lineage>
        <taxon>Eukaryota</taxon>
        <taxon>Fungi</taxon>
        <taxon>Dikarya</taxon>
        <taxon>Ascomycota</taxon>
        <taxon>Pezizomycotina</taxon>
        <taxon>Sordariomycetes</taxon>
        <taxon>Hypocreomycetidae</taxon>
        <taxon>Hypocreales</taxon>
        <taxon>Bionectriaceae</taxon>
        <taxon>Geosmithia</taxon>
    </lineage>
</organism>
<gene>
    <name evidence="10" type="ORF">GMORB2_2515</name>
</gene>
<dbReference type="GO" id="GO:0004152">
    <property type="term" value="F:dihydroorotate dehydrogenase activity"/>
    <property type="evidence" value="ECO:0007669"/>
    <property type="project" value="InterPro"/>
</dbReference>
<keyword evidence="11" id="KW-1185">Reference proteome</keyword>
<accession>A0A9P4YSL3</accession>
<dbReference type="InterPro" id="IPR050074">
    <property type="entry name" value="DHO_dehydrogenase"/>
</dbReference>
<dbReference type="GO" id="GO:0006222">
    <property type="term" value="P:UMP biosynthetic process"/>
    <property type="evidence" value="ECO:0007669"/>
    <property type="project" value="InterPro"/>
</dbReference>
<keyword evidence="3" id="KW-0285">Flavoprotein</keyword>
<dbReference type="Proteomes" id="UP000749293">
    <property type="component" value="Unassembled WGS sequence"/>
</dbReference>
<dbReference type="PANTHER" id="PTHR48109">
    <property type="entry name" value="DIHYDROOROTATE DEHYDROGENASE (QUINONE), MITOCHONDRIAL-RELATED"/>
    <property type="match status" value="1"/>
</dbReference>
<reference evidence="10" key="1">
    <citation type="submission" date="2020-03" db="EMBL/GenBank/DDBJ databases">
        <title>Site-based positive gene gene selection in Geosmithia morbida across the United States reveals a broad range of putative effectors and factors for local host and environmental adapation.</title>
        <authorList>
            <person name="Onufrak A."/>
            <person name="Murdoch R.W."/>
            <person name="Gazis R."/>
            <person name="Huff M."/>
            <person name="Staton M."/>
            <person name="Klingeman W."/>
            <person name="Hadziabdic D."/>
        </authorList>
    </citation>
    <scope>NUCLEOTIDE SEQUENCE</scope>
    <source>
        <strain evidence="10">1262</strain>
    </source>
</reference>
<dbReference type="AlphaFoldDB" id="A0A9P4YSL3"/>
<comment type="caution">
    <text evidence="10">The sequence shown here is derived from an EMBL/GenBank/DDBJ whole genome shotgun (WGS) entry which is preliminary data.</text>
</comment>
<dbReference type="EMBL" id="JAANYQ010000014">
    <property type="protein sequence ID" value="KAF4121029.1"/>
    <property type="molecule type" value="Genomic_DNA"/>
</dbReference>
<dbReference type="GO" id="GO:0005737">
    <property type="term" value="C:cytoplasm"/>
    <property type="evidence" value="ECO:0007669"/>
    <property type="project" value="InterPro"/>
</dbReference>
<feature type="domain" description="Dihydroorotate dehydrogenase catalytic" evidence="9">
    <location>
        <begin position="34"/>
        <end position="290"/>
    </location>
</feature>
<dbReference type="GO" id="GO:0006207">
    <property type="term" value="P:'de novo' pyrimidine nucleobase biosynthetic process"/>
    <property type="evidence" value="ECO:0007669"/>
    <property type="project" value="TreeGrafter"/>
</dbReference>
<name>A0A9P4YSL3_9HYPO</name>
<evidence type="ECO:0000313" key="10">
    <source>
        <dbReference type="EMBL" id="KAF4121029.1"/>
    </source>
</evidence>
<dbReference type="PANTHER" id="PTHR48109:SF1">
    <property type="entry name" value="DIHYDROOROTATE DEHYDROGENASE (FUMARATE)"/>
    <property type="match status" value="1"/>
</dbReference>
<feature type="region of interest" description="Disordered" evidence="8">
    <location>
        <begin position="16"/>
        <end position="49"/>
    </location>
</feature>
<keyword evidence="5" id="KW-0665">Pyrimidine biosynthesis</keyword>
<feature type="compositionally biased region" description="Polar residues" evidence="8">
    <location>
        <begin position="18"/>
        <end position="29"/>
    </location>
</feature>
<dbReference type="Pfam" id="PF01180">
    <property type="entry name" value="DHO_dh"/>
    <property type="match status" value="1"/>
</dbReference>
<keyword evidence="4" id="KW-0288">FMN</keyword>
<evidence type="ECO:0000256" key="6">
    <source>
        <dbReference type="ARBA" id="ARBA00023002"/>
    </source>
</evidence>
<comment type="cofactor">
    <cofactor evidence="1">
        <name>FMN</name>
        <dbReference type="ChEBI" id="CHEBI:58210"/>
    </cofactor>
</comment>
<dbReference type="Gene3D" id="3.20.20.70">
    <property type="entry name" value="Aldolase class I"/>
    <property type="match status" value="1"/>
</dbReference>
<evidence type="ECO:0000256" key="4">
    <source>
        <dbReference type="ARBA" id="ARBA00022643"/>
    </source>
</evidence>
<dbReference type="SUPFAM" id="SSF51395">
    <property type="entry name" value="FMN-linked oxidoreductases"/>
    <property type="match status" value="1"/>
</dbReference>
<dbReference type="PIRSF" id="PIRSF000164">
    <property type="entry name" value="DHO_oxidase"/>
    <property type="match status" value="1"/>
</dbReference>
<evidence type="ECO:0000313" key="11">
    <source>
        <dbReference type="Proteomes" id="UP000749293"/>
    </source>
</evidence>
<evidence type="ECO:0000256" key="3">
    <source>
        <dbReference type="ARBA" id="ARBA00022630"/>
    </source>
</evidence>
<dbReference type="RefSeq" id="XP_035319681.1">
    <property type="nucleotide sequence ID" value="XM_035464495.1"/>
</dbReference>
<proteinExistence type="predicted"/>
<evidence type="ECO:0000256" key="1">
    <source>
        <dbReference type="ARBA" id="ARBA00001917"/>
    </source>
</evidence>
<dbReference type="InterPro" id="IPR013785">
    <property type="entry name" value="Aldolase_TIM"/>
</dbReference>
<sequence length="293" mass="30706">MAGFNHQPLRHRFVLFDPSSTQPGKTGTHSLPEVDDGHPRPSVSDETPQFSASLNNLGYSPVPLTEYLDMLRALGASFPGTGKPVILSVTGTSEEAVRCYETVVSERDTISFPLAVEINLSCPNIPGAPPVAYDAAALTTYLRALPVEPVVPVGIKTPPYTHTGQYDALFEALMGADAARRLSFITSTNTLGSCLVLDPELSSPALPSGGIGGMAGPPLHPLSLGNVATIRAMLDKHADLAHLTIIGVGGVSDGHTYRNMRSVGATAVALATGLGRHGTAIFSSIEKDIGSKW</sequence>
<keyword evidence="6" id="KW-0560">Oxidoreductase</keyword>
<comment type="pathway">
    <text evidence="2">Pyrimidine metabolism; UMP biosynthesis via de novo pathway.</text>
</comment>
<dbReference type="InterPro" id="IPR012135">
    <property type="entry name" value="Dihydroorotate_DH_1_2"/>
</dbReference>
<evidence type="ECO:0000256" key="8">
    <source>
        <dbReference type="SAM" id="MobiDB-lite"/>
    </source>
</evidence>
<dbReference type="Gene3D" id="2.30.26.10">
    <property type="entry name" value="Dihydroorotate Dehydrogenase A, chain A, domain 2"/>
    <property type="match status" value="1"/>
</dbReference>
<dbReference type="InterPro" id="IPR005720">
    <property type="entry name" value="Dihydroorotate_DH_cat"/>
</dbReference>
<evidence type="ECO:0000256" key="7">
    <source>
        <dbReference type="ARBA" id="ARBA00031623"/>
    </source>
</evidence>
<evidence type="ECO:0000259" key="9">
    <source>
        <dbReference type="Pfam" id="PF01180"/>
    </source>
</evidence>
<dbReference type="InterPro" id="IPR023359">
    <property type="entry name" value="Dihydro_DH_chainA_dom2"/>
</dbReference>
<dbReference type="GeneID" id="55968745"/>